<gene>
    <name evidence="1" type="ORF">CIPAW_04G102100</name>
</gene>
<proteinExistence type="predicted"/>
<evidence type="ECO:0000313" key="1">
    <source>
        <dbReference type="EMBL" id="KAG6657607.1"/>
    </source>
</evidence>
<organism evidence="1 2">
    <name type="scientific">Carya illinoinensis</name>
    <name type="common">Pecan</name>
    <dbReference type="NCBI Taxonomy" id="32201"/>
    <lineage>
        <taxon>Eukaryota</taxon>
        <taxon>Viridiplantae</taxon>
        <taxon>Streptophyta</taxon>
        <taxon>Embryophyta</taxon>
        <taxon>Tracheophyta</taxon>
        <taxon>Spermatophyta</taxon>
        <taxon>Magnoliopsida</taxon>
        <taxon>eudicotyledons</taxon>
        <taxon>Gunneridae</taxon>
        <taxon>Pentapetalae</taxon>
        <taxon>rosids</taxon>
        <taxon>fabids</taxon>
        <taxon>Fagales</taxon>
        <taxon>Juglandaceae</taxon>
        <taxon>Carya</taxon>
    </lineage>
</organism>
<name>A0A8T1QSY2_CARIL</name>
<comment type="caution">
    <text evidence="1">The sequence shown here is derived from an EMBL/GenBank/DDBJ whole genome shotgun (WGS) entry which is preliminary data.</text>
</comment>
<dbReference type="AlphaFoldDB" id="A0A8T1QSY2"/>
<dbReference type="Proteomes" id="UP000811609">
    <property type="component" value="Chromosome 4"/>
</dbReference>
<reference evidence="1" key="1">
    <citation type="submission" date="2020-12" db="EMBL/GenBank/DDBJ databases">
        <title>WGS assembly of Carya illinoinensis cv. Pawnee.</title>
        <authorList>
            <person name="Platts A."/>
            <person name="Shu S."/>
            <person name="Wright S."/>
            <person name="Barry K."/>
            <person name="Edger P."/>
            <person name="Pires J.C."/>
            <person name="Schmutz J."/>
        </authorList>
    </citation>
    <scope>NUCLEOTIDE SEQUENCE</scope>
    <source>
        <tissue evidence="1">Leaf</tissue>
    </source>
</reference>
<protein>
    <submittedName>
        <fullName evidence="1">Uncharacterized protein</fullName>
    </submittedName>
</protein>
<evidence type="ECO:0000313" key="2">
    <source>
        <dbReference type="Proteomes" id="UP000811609"/>
    </source>
</evidence>
<dbReference type="EMBL" id="CM031812">
    <property type="protein sequence ID" value="KAG6657607.1"/>
    <property type="molecule type" value="Genomic_DNA"/>
</dbReference>
<keyword evidence="2" id="KW-1185">Reference proteome</keyword>
<sequence>MSVASSAFFFHSTAFCLIAFPLSAAIISLTSASISSRLTSLLTSMPIPQLVQAYRQLVCCSAKNGQQIIGTPPQTLSKVEFHPQCVRKTRGHQFAINPLSFMSSKNSSGKITESPITTSGLTIHKNECSLFASPHANSFRCCSVITVTLP</sequence>
<accession>A0A8T1QSY2</accession>